<name>B6G1J2_PEPHT</name>
<dbReference type="HOGENOM" id="CLU_1249652_0_0_9"/>
<comment type="caution">
    <text evidence="1">The sequence shown here is derived from an EMBL/GenBank/DDBJ whole genome shotgun (WGS) entry which is preliminary data.</text>
</comment>
<proteinExistence type="predicted"/>
<organism evidence="1 2">
    <name type="scientific">Peptacetobacter hiranonis (strain DSM 13275 / JCM 10541 / KCTC 15199 / TO-931)</name>
    <name type="common">Clostridium hiranonis</name>
    <dbReference type="NCBI Taxonomy" id="500633"/>
    <lineage>
        <taxon>Bacteria</taxon>
        <taxon>Bacillati</taxon>
        <taxon>Bacillota</taxon>
        <taxon>Clostridia</taxon>
        <taxon>Peptostreptococcales</taxon>
        <taxon>Peptostreptococcaceae</taxon>
        <taxon>Peptacetobacter</taxon>
    </lineage>
</organism>
<evidence type="ECO:0000313" key="1">
    <source>
        <dbReference type="EMBL" id="EEA84376.1"/>
    </source>
</evidence>
<dbReference type="AlphaFoldDB" id="B6G1J2"/>
<reference evidence="1 2" key="2">
    <citation type="submission" date="2008-10" db="EMBL/GenBank/DDBJ databases">
        <title>Draft genome sequence of Clostridium hiranonis (DSM 13275).</title>
        <authorList>
            <person name="Sudarsanam P."/>
            <person name="Ley R."/>
            <person name="Guruge J."/>
            <person name="Turnbaugh P.J."/>
            <person name="Mahowald M."/>
            <person name="Liep D."/>
            <person name="Gordon J."/>
        </authorList>
    </citation>
    <scope>NUCLEOTIDE SEQUENCE [LARGE SCALE GENOMIC DNA]</scope>
    <source>
        <strain evidence="1 2">DSM 13275</strain>
    </source>
</reference>
<reference evidence="1 2" key="1">
    <citation type="submission" date="2008-09" db="EMBL/GenBank/DDBJ databases">
        <authorList>
            <person name="Fulton L."/>
            <person name="Clifton S."/>
            <person name="Fulton B."/>
            <person name="Xu J."/>
            <person name="Minx P."/>
            <person name="Pepin K.H."/>
            <person name="Johnson M."/>
            <person name="Thiruvilangam P."/>
            <person name="Bhonagiri V."/>
            <person name="Nash W.E."/>
            <person name="Mardis E.R."/>
            <person name="Wilson R.K."/>
        </authorList>
    </citation>
    <scope>NUCLEOTIDE SEQUENCE [LARGE SCALE GENOMIC DNA]</scope>
    <source>
        <strain evidence="1 2">DSM 13275</strain>
    </source>
</reference>
<accession>B6G1J2</accession>
<evidence type="ECO:0000313" key="2">
    <source>
        <dbReference type="Proteomes" id="UP000003178"/>
    </source>
</evidence>
<dbReference type="Proteomes" id="UP000003178">
    <property type="component" value="Unassembled WGS sequence"/>
</dbReference>
<keyword evidence="2" id="KW-1185">Reference proteome</keyword>
<protein>
    <submittedName>
        <fullName evidence="1">Uncharacterized protein</fullName>
    </submittedName>
</protein>
<gene>
    <name evidence="1" type="ORF">CLOHIR_01999</name>
</gene>
<dbReference type="EMBL" id="ABWP01000074">
    <property type="protein sequence ID" value="EEA84376.1"/>
    <property type="molecule type" value="Genomic_DNA"/>
</dbReference>
<sequence length="219" mass="25235">MATLKGNIIQYNFLRMEDKDFYAFDYSIVLEDKGDMLTILPFNNKFAKDSISTFCLGKIDGFLEIRNEGFIENAGQYVHFEKMMDVPKADVHVVYKQDINGGLVKDENGEFIPVTLSDEQNAMIAEKHELYEEGEAKTPLSVIFKADKSFKLDYSSISSKELLELGNTKFDRYREFNFGDEKVLLFFIDGKRYSIIMRKGHTLSREERNSALAVHFNIA</sequence>
<dbReference type="eggNOG" id="ENOG5030G02">
    <property type="taxonomic scope" value="Bacteria"/>
</dbReference>